<proteinExistence type="predicted"/>
<dbReference type="OrthoDB" id="9768949at2"/>
<dbReference type="EMBL" id="LWLG01000020">
    <property type="protein sequence ID" value="OAQ19922.1"/>
    <property type="molecule type" value="Genomic_DNA"/>
</dbReference>
<comment type="caution">
    <text evidence="3">The sequence shown here is derived from an EMBL/GenBank/DDBJ whole genome shotgun (WGS) entry which is preliminary data.</text>
</comment>
<name>A0A179D374_9BACT</name>
<keyword evidence="1" id="KW-0812">Transmembrane</keyword>
<dbReference type="Pfam" id="PF13116">
    <property type="entry name" value="YhdP"/>
    <property type="match status" value="1"/>
</dbReference>
<feature type="transmembrane region" description="Helical" evidence="1">
    <location>
        <begin position="7"/>
        <end position="30"/>
    </location>
</feature>
<dbReference type="RefSeq" id="WP_068671728.1">
    <property type="nucleotide sequence ID" value="NZ_LWLG01000020.1"/>
</dbReference>
<accession>A0A179D374</accession>
<keyword evidence="1" id="KW-1133">Transmembrane helix</keyword>
<keyword evidence="1" id="KW-0472">Membrane</keyword>
<reference evidence="3 4" key="1">
    <citation type="submission" date="2016-04" db="EMBL/GenBank/DDBJ databases">
        <title>Genome analysis of Thermosulfurimonas dismutans, the first thermophilic sulfur-disproportionating bacterium of the phylum Thermodesulfobacteria.</title>
        <authorList>
            <person name="Mardanov A.V."/>
            <person name="Beletsky A.V."/>
            <person name="Kadnikov V.V."/>
            <person name="Slobodkin A.I."/>
            <person name="Ravin N.V."/>
        </authorList>
    </citation>
    <scope>NUCLEOTIDE SEQUENCE [LARGE SCALE GENOMIC DNA]</scope>
    <source>
        <strain evidence="3 4">S95</strain>
    </source>
</reference>
<evidence type="ECO:0000313" key="3">
    <source>
        <dbReference type="EMBL" id="OAQ19922.1"/>
    </source>
</evidence>
<evidence type="ECO:0000256" key="1">
    <source>
        <dbReference type="SAM" id="Phobius"/>
    </source>
</evidence>
<dbReference type="InterPro" id="IPR025263">
    <property type="entry name" value="YhdP_central"/>
</dbReference>
<gene>
    <name evidence="3" type="ORF">TDIS_1994</name>
</gene>
<dbReference type="PANTHER" id="PTHR30441">
    <property type="entry name" value="DUF748 DOMAIN-CONTAINING PROTEIN"/>
    <property type="match status" value="1"/>
</dbReference>
<dbReference type="AlphaFoldDB" id="A0A179D374"/>
<sequence length="1169" mass="129489">MKRFLKITAFVSAVFLVVLIVLGFLLPYIVNLSAIKSRVSRRLSETLKAEVSVRTLRIKVFFRPALSAEGVKIKAPQYLLTVKSLRLYPDLPALLRKKIVIRDFALISPHLTVFLPEKPSGKPFRAEEVLKDLPALPPMEVTLSGGRVQVFRGKASLFDLADLSAELATRPEQILFEGEGKASFLKKFYLKSRLDLKEGAAEGLIEVSGVDLSRLKILSGSLPLSPSQTDFSISLAYTYEDGTLVGGFKGSAPCVRFEKTPDLLFSCAGFEGEFSYGPKGFSLSLKDLEFKEPRLSGEFSFHRGEEGYYLFARLKELDFAALRSRLLGLFPKNNGLKKFLAIVRAGKFTDLELKTRAKTVRDLSRVENLILSARVKGGRINVPKPPLDIFGASGTFTLVMGDLNFNGSGKLAGVNISKASVKVHLKSRKAPLKITADFSGEAGVLLEIAKKASAKAANALKAMSFNGPVSGRLVLSGTRAKPHISFELRPQGVLFTHSFLPSALKVSGGRVFYQKGNLTLSGIGLSGRLGSLHGVSATLSFGRKPYEVKVEELHGFLRYPELEKILVRFPAARDFLEKYQPRIEILEIKSLSYQGPFAAETVRKSLVLKAVLPSGNFFLPSIEGRVAVKKLPVIYYRGKLGFGPGEIRLYGSNFTLSGEAILDSKALSLRGSGQASRELLEFVYRKVSFSEDYLLKTPLEVRDFSLVFSENSVKFSADLSTSEGANLAFSLEREPSFLKVSSGRLVFRERTLLFSLERFSDHYLLNFKGELSPDMVSALIEENPWLKGYLRGDLEVYFHLKRPLMSRFKGRLEGRDFVLPLKGRPYVKNFQVRGVERTFYFEELDLSLAGSDFLASGRLEVASKSFRFEGQVRSKMVDLPKLKPFYEGSGQKKFQVLGHLDLVLDEVRLTEKYSVQNVRGGLFVYPQKTTLVLSEAQFCSLPLNGKVVMAKEKSLDLIFYQPVGKFETLFACLSTSGETLISGPFSLKAEIHLKGRESLFEAGSGYLTLSSPSGVIHRFGLLAKIFGFLSPIDIFKGNLPPLEEKGLPYEKLGLEGQLFGNRFRVEKAFLEGPGLRLFASGDIYLPEGRLDLTVLASPFKTVDTLTSKIPVVGFLLTGKDKMLVSVPMKVKGTYRKPSIVPLHPEAIGEGIFGLFKRVFKIPAKVIRSQ</sequence>
<evidence type="ECO:0000313" key="4">
    <source>
        <dbReference type="Proteomes" id="UP000078390"/>
    </source>
</evidence>
<dbReference type="GO" id="GO:0005886">
    <property type="term" value="C:plasma membrane"/>
    <property type="evidence" value="ECO:0007669"/>
    <property type="project" value="TreeGrafter"/>
</dbReference>
<protein>
    <recommendedName>
        <fullName evidence="2">YhdP central domain-containing protein</fullName>
    </recommendedName>
</protein>
<evidence type="ECO:0000259" key="2">
    <source>
        <dbReference type="Pfam" id="PF13116"/>
    </source>
</evidence>
<keyword evidence="4" id="KW-1185">Reference proteome</keyword>
<dbReference type="STRING" id="999894.TDIS_1994"/>
<dbReference type="GO" id="GO:0090313">
    <property type="term" value="P:regulation of protein targeting to membrane"/>
    <property type="evidence" value="ECO:0007669"/>
    <property type="project" value="TreeGrafter"/>
</dbReference>
<organism evidence="3 4">
    <name type="scientific">Thermosulfurimonas dismutans</name>
    <dbReference type="NCBI Taxonomy" id="999894"/>
    <lineage>
        <taxon>Bacteria</taxon>
        <taxon>Pseudomonadati</taxon>
        <taxon>Thermodesulfobacteriota</taxon>
        <taxon>Thermodesulfobacteria</taxon>
        <taxon>Thermodesulfobacteriales</taxon>
        <taxon>Thermodesulfobacteriaceae</taxon>
        <taxon>Thermosulfurimonas</taxon>
    </lineage>
</organism>
<feature type="domain" description="YhdP central" evidence="2">
    <location>
        <begin position="3"/>
        <end position="368"/>
    </location>
</feature>
<dbReference type="InterPro" id="IPR052894">
    <property type="entry name" value="AsmA-related"/>
</dbReference>
<dbReference type="Proteomes" id="UP000078390">
    <property type="component" value="Unassembled WGS sequence"/>
</dbReference>
<dbReference type="PANTHER" id="PTHR30441:SF4">
    <property type="entry name" value="PROTEIN ASMA"/>
    <property type="match status" value="1"/>
</dbReference>